<comment type="catalytic activity">
    <reaction evidence="12">
        <text>L-seryl-[protein] + GDP-beta-L-fucose = 3-O-(alpha-L-fucosyl)-L-seryl-[protein] + GDP + H(+)</text>
        <dbReference type="Rhea" id="RHEA:63644"/>
        <dbReference type="Rhea" id="RHEA-COMP:9863"/>
        <dbReference type="Rhea" id="RHEA-COMP:17914"/>
        <dbReference type="ChEBI" id="CHEBI:15378"/>
        <dbReference type="ChEBI" id="CHEBI:29999"/>
        <dbReference type="ChEBI" id="CHEBI:57273"/>
        <dbReference type="ChEBI" id="CHEBI:58189"/>
        <dbReference type="ChEBI" id="CHEBI:189632"/>
        <dbReference type="EC" id="2.4.1.221"/>
    </reaction>
    <physiologicalReaction direction="left-to-right" evidence="12">
        <dbReference type="Rhea" id="RHEA:63645"/>
    </physiologicalReaction>
</comment>
<keyword evidence="13" id="KW-0732">Signal</keyword>
<evidence type="ECO:0000256" key="5">
    <source>
        <dbReference type="ARBA" id="ARBA00022824"/>
    </source>
</evidence>
<evidence type="ECO:0000256" key="1">
    <source>
        <dbReference type="ARBA" id="ARBA00004240"/>
    </source>
</evidence>
<feature type="signal peptide" evidence="13">
    <location>
        <begin position="1"/>
        <end position="34"/>
    </location>
</feature>
<dbReference type="InterPro" id="IPR045130">
    <property type="entry name" value="OFUT2-like"/>
</dbReference>
<feature type="chain" id="PRO_5045312483" description="GDP-fucose protein O-fucosyltransferase 2" evidence="13">
    <location>
        <begin position="35"/>
        <end position="502"/>
    </location>
</feature>
<evidence type="ECO:0000313" key="14">
    <source>
        <dbReference type="Proteomes" id="UP001652628"/>
    </source>
</evidence>
<dbReference type="GeneID" id="108016579"/>
<dbReference type="AlphaFoldDB" id="A0AB39ZLN4"/>
<proteinExistence type="inferred from homology"/>
<evidence type="ECO:0000256" key="8">
    <source>
        <dbReference type="ARBA" id="ARBA00025803"/>
    </source>
</evidence>
<name>A0AB39ZLN4_DROSZ</name>
<dbReference type="Gene3D" id="3.40.50.11350">
    <property type="match status" value="1"/>
</dbReference>
<evidence type="ECO:0000256" key="9">
    <source>
        <dbReference type="ARBA" id="ARBA00026232"/>
    </source>
</evidence>
<dbReference type="PANTHER" id="PTHR13398:SF0">
    <property type="entry name" value="GDP-FUCOSE PROTEIN O-FUCOSYLTRANSFERASE 2"/>
    <property type="match status" value="1"/>
</dbReference>
<dbReference type="Pfam" id="PF10250">
    <property type="entry name" value="O-FucT"/>
    <property type="match status" value="1"/>
</dbReference>
<organism evidence="14 15">
    <name type="scientific">Drosophila suzukii</name>
    <name type="common">Spotted-wing drosophila fruit fly</name>
    <dbReference type="NCBI Taxonomy" id="28584"/>
    <lineage>
        <taxon>Eukaryota</taxon>
        <taxon>Metazoa</taxon>
        <taxon>Ecdysozoa</taxon>
        <taxon>Arthropoda</taxon>
        <taxon>Hexapoda</taxon>
        <taxon>Insecta</taxon>
        <taxon>Pterygota</taxon>
        <taxon>Neoptera</taxon>
        <taxon>Endopterygota</taxon>
        <taxon>Diptera</taxon>
        <taxon>Brachycera</taxon>
        <taxon>Muscomorpha</taxon>
        <taxon>Ephydroidea</taxon>
        <taxon>Drosophilidae</taxon>
        <taxon>Drosophila</taxon>
        <taxon>Sophophora</taxon>
    </lineage>
</organism>
<dbReference type="Proteomes" id="UP001652628">
    <property type="component" value="Chromosome X"/>
</dbReference>
<gene>
    <name evidence="15" type="primary">O-fut2</name>
</gene>
<evidence type="ECO:0000256" key="11">
    <source>
        <dbReference type="ARBA" id="ARBA00047273"/>
    </source>
</evidence>
<dbReference type="GO" id="GO:0046922">
    <property type="term" value="F:peptide-O-fucosyltransferase activity"/>
    <property type="evidence" value="ECO:0007669"/>
    <property type="project" value="UniProtKB-EC"/>
</dbReference>
<reference evidence="15" key="1">
    <citation type="submission" date="2025-08" db="UniProtKB">
        <authorList>
            <consortium name="RefSeq"/>
        </authorList>
    </citation>
    <scope>IDENTIFICATION</scope>
</reference>
<dbReference type="GO" id="GO:0006004">
    <property type="term" value="P:fucose metabolic process"/>
    <property type="evidence" value="ECO:0007669"/>
    <property type="project" value="UniProtKB-KW"/>
</dbReference>
<dbReference type="PANTHER" id="PTHR13398">
    <property type="entry name" value="GDP-FUCOSE PROTEIN O-FUCOSYLTRANSFERASE 2"/>
    <property type="match status" value="1"/>
</dbReference>
<keyword evidence="14" id="KW-1185">Reference proteome</keyword>
<evidence type="ECO:0000256" key="4">
    <source>
        <dbReference type="ARBA" id="ARBA00022679"/>
    </source>
</evidence>
<comment type="subcellular location">
    <subcellularLocation>
        <location evidence="1">Endoplasmic reticulum</location>
    </subcellularLocation>
</comment>
<evidence type="ECO:0000256" key="7">
    <source>
        <dbReference type="ARBA" id="ARBA00023277"/>
    </source>
</evidence>
<keyword evidence="4" id="KW-0808">Transferase</keyword>
<evidence type="ECO:0000256" key="2">
    <source>
        <dbReference type="ARBA" id="ARBA00004922"/>
    </source>
</evidence>
<comment type="pathway">
    <text evidence="2">Protein modification; protein glycosylation.</text>
</comment>
<dbReference type="Gene3D" id="3.40.50.11340">
    <property type="match status" value="1"/>
</dbReference>
<dbReference type="EC" id="2.4.1.221" evidence="3"/>
<evidence type="ECO:0000313" key="15">
    <source>
        <dbReference type="RefSeq" id="XP_016938750.2"/>
    </source>
</evidence>
<evidence type="ECO:0000256" key="12">
    <source>
        <dbReference type="ARBA" id="ARBA00048647"/>
    </source>
</evidence>
<dbReference type="GO" id="GO:0005794">
    <property type="term" value="C:Golgi apparatus"/>
    <property type="evidence" value="ECO:0007669"/>
    <property type="project" value="UniProtKB-SubCell"/>
</dbReference>
<protein>
    <recommendedName>
        <fullName evidence="9">GDP-fucose protein O-fucosyltransferase 2</fullName>
        <ecNumber evidence="3">2.4.1.221</ecNumber>
    </recommendedName>
    <alternativeName>
        <fullName evidence="10">Peptide-O-fucosyltransferase 2</fullName>
    </alternativeName>
</protein>
<evidence type="ECO:0000256" key="10">
    <source>
        <dbReference type="ARBA" id="ARBA00033083"/>
    </source>
</evidence>
<keyword evidence="7" id="KW-0119">Carbohydrate metabolism</keyword>
<keyword evidence="6" id="KW-0294">Fucose metabolism</keyword>
<comment type="similarity">
    <text evidence="8">Belongs to the glycosyltransferase 68 family.</text>
</comment>
<dbReference type="GO" id="GO:0005783">
    <property type="term" value="C:endoplasmic reticulum"/>
    <property type="evidence" value="ECO:0007669"/>
    <property type="project" value="UniProtKB-SubCell"/>
</dbReference>
<keyword evidence="5" id="KW-0256">Endoplasmic reticulum</keyword>
<dbReference type="InterPro" id="IPR019378">
    <property type="entry name" value="GDP-Fuc_O-FucTrfase"/>
</dbReference>
<evidence type="ECO:0000256" key="6">
    <source>
        <dbReference type="ARBA" id="ARBA00023253"/>
    </source>
</evidence>
<dbReference type="CTD" id="31098"/>
<comment type="catalytic activity">
    <reaction evidence="11">
        <text>L-threonyl-[protein] + GDP-beta-L-fucose = 3-O-(alpha-L-fucosyl)-L-threonyl-[protein] + GDP + H(+)</text>
        <dbReference type="Rhea" id="RHEA:70491"/>
        <dbReference type="Rhea" id="RHEA-COMP:11060"/>
        <dbReference type="Rhea" id="RHEA-COMP:17915"/>
        <dbReference type="ChEBI" id="CHEBI:15378"/>
        <dbReference type="ChEBI" id="CHEBI:30013"/>
        <dbReference type="ChEBI" id="CHEBI:57273"/>
        <dbReference type="ChEBI" id="CHEBI:58189"/>
        <dbReference type="ChEBI" id="CHEBI:189631"/>
        <dbReference type="EC" id="2.4.1.221"/>
    </reaction>
    <physiologicalReaction direction="left-to-right" evidence="11">
        <dbReference type="Rhea" id="RHEA:70492"/>
    </physiologicalReaction>
</comment>
<sequence>MRGSWPRLGPPALALLHVHLLLLLLLHLLVGTEAAFRNGTASRRSGGFRKSSATCAKRMLSEILPLPETCPPEVLALRGTVYILYDVNISEGFNLRRDVYIRMAVFVRRLRRRQRFRNVRLVLPPWPRLYHWHSQGLQQAGLPWSHFFDLASLRRYAPVLDYEEFLAEQRLFGNPGAPLVHVTHAFRLQHYEIMLEQGIFRDKFERITDKPCSEGSLSGGPLLQQPELRVGRFHCVRFQGSAGLLEQLLRGAIDEDTAGTEDADDMRTCALLSAETVLHDHWGDEHFWRARRSMRFARHLDQVADDFRQQALATTTDSAGVQRPAMWELERPKRNARGGDYLCAHLRRGDFVRSREATTPTLKAAAQQVKQLLRAFNLTTVFLASDATPYELMELKELFYRFRFVHFAPESNVQRRELKDGGVAVVDQLVCAYARYFVGTYESTFTYRIYEEREILGFSQANTFNTFCKALGGSCSRNAVWPIVWDGDFDGDSEEDTDSDPY</sequence>
<evidence type="ECO:0000256" key="13">
    <source>
        <dbReference type="SAM" id="SignalP"/>
    </source>
</evidence>
<evidence type="ECO:0000256" key="3">
    <source>
        <dbReference type="ARBA" id="ARBA00012196"/>
    </source>
</evidence>
<dbReference type="CDD" id="cd11298">
    <property type="entry name" value="O-FucT-2"/>
    <property type="match status" value="1"/>
</dbReference>
<accession>A0AB39ZLN4</accession>
<dbReference type="RefSeq" id="XP_016938750.2">
    <property type="nucleotide sequence ID" value="XM_017083261.4"/>
</dbReference>